<feature type="transmembrane region" description="Helical" evidence="5">
    <location>
        <begin position="479"/>
        <end position="501"/>
    </location>
</feature>
<evidence type="ECO:0000256" key="2">
    <source>
        <dbReference type="ARBA" id="ARBA00022692"/>
    </source>
</evidence>
<sequence>MPCFVILQDFANIFKAFIGTNYLTISFALKESGLLLGLVGIAFILFATAHCCYLIVKCKKEVVRRIVTNPNSLTGYVSSRLLSISESELERTITYGDVARAVLGRLGSILTNIGLFVTQFGFCVGYFIFIADTLESTIDSFSNSTKNSSSAFVDGDHHVATEKILKVHTHETWWQYFTMNLIHKPGGDDHVIPYQLLLLIPFPFFLLFAMIKRIRDMGLISSLANLAVLIGFISITVVILEDFEISSDVTWYANLTSFPIFFGQVTSAYEGIGTIIPIETSMEGNRSLYPLLLHLALLLFTAIYCFMGILGYLKYGNNVEQVLIWSLPKSTWVALFTNATICIGVLLTYPLQNFVAVEIVETTIWGSSIYESNESTEVTIQETREPLLNSGVPQENGFHDEVVARQPARKVSFWKRVIVRASLVIIQLSLALFLKQSYAYFSALVGAVGSTLLAYILPCLIHLRLKGSSLHPMILIKDLFLIIFGIVGMVTGLYCSILNIISNIHNNQ</sequence>
<feature type="transmembrane region" description="Helical" evidence="5">
    <location>
        <begin position="332"/>
        <end position="351"/>
    </location>
</feature>
<evidence type="ECO:0000259" key="6">
    <source>
        <dbReference type="Pfam" id="PF01490"/>
    </source>
</evidence>
<dbReference type="GO" id="GO:0015179">
    <property type="term" value="F:L-amino acid transmembrane transporter activity"/>
    <property type="evidence" value="ECO:0007669"/>
    <property type="project" value="TreeGrafter"/>
</dbReference>
<dbReference type="PANTHER" id="PTHR22950:SF700">
    <property type="entry name" value="AMINO ACID TRANSPORTER TRANSMEMBRANE DOMAIN-CONTAINING PROTEIN"/>
    <property type="match status" value="1"/>
</dbReference>
<feature type="domain" description="Amino acid transporter transmembrane" evidence="6">
    <location>
        <begin position="73"/>
        <end position="150"/>
    </location>
</feature>
<evidence type="ECO:0000313" key="8">
    <source>
        <dbReference type="Proteomes" id="UP001152320"/>
    </source>
</evidence>
<evidence type="ECO:0000256" key="1">
    <source>
        <dbReference type="ARBA" id="ARBA00004141"/>
    </source>
</evidence>
<comment type="subcellular location">
    <subcellularLocation>
        <location evidence="1">Membrane</location>
        <topology evidence="1">Multi-pass membrane protein</topology>
    </subcellularLocation>
</comment>
<accession>A0A9Q0YNA4</accession>
<feature type="transmembrane region" description="Helical" evidence="5">
    <location>
        <begin position="440"/>
        <end position="458"/>
    </location>
</feature>
<feature type="transmembrane region" description="Helical" evidence="5">
    <location>
        <begin position="260"/>
        <end position="279"/>
    </location>
</feature>
<dbReference type="EMBL" id="JAIZAY010000017">
    <property type="protein sequence ID" value="KAJ8025615.1"/>
    <property type="molecule type" value="Genomic_DNA"/>
</dbReference>
<dbReference type="AlphaFoldDB" id="A0A9Q0YNA4"/>
<keyword evidence="8" id="KW-1185">Reference proteome</keyword>
<feature type="domain" description="Amino acid transporter transmembrane" evidence="6">
    <location>
        <begin position="190"/>
        <end position="497"/>
    </location>
</feature>
<reference evidence="7" key="1">
    <citation type="submission" date="2021-10" db="EMBL/GenBank/DDBJ databases">
        <title>Tropical sea cucumber genome reveals ecological adaptation and Cuvierian tubules defense mechanism.</title>
        <authorList>
            <person name="Chen T."/>
        </authorList>
    </citation>
    <scope>NUCLEOTIDE SEQUENCE</scope>
    <source>
        <strain evidence="7">Nanhai2018</strain>
        <tissue evidence="7">Muscle</tissue>
    </source>
</reference>
<evidence type="ECO:0000256" key="5">
    <source>
        <dbReference type="SAM" id="Phobius"/>
    </source>
</evidence>
<keyword evidence="4 5" id="KW-0472">Membrane</keyword>
<evidence type="ECO:0000256" key="4">
    <source>
        <dbReference type="ARBA" id="ARBA00023136"/>
    </source>
</evidence>
<dbReference type="InterPro" id="IPR013057">
    <property type="entry name" value="AA_transpt_TM"/>
</dbReference>
<feature type="domain" description="Amino acid transporter transmembrane" evidence="6">
    <location>
        <begin position="8"/>
        <end position="63"/>
    </location>
</feature>
<feature type="transmembrane region" description="Helical" evidence="5">
    <location>
        <begin position="109"/>
        <end position="131"/>
    </location>
</feature>
<organism evidence="7 8">
    <name type="scientific">Holothuria leucospilota</name>
    <name type="common">Black long sea cucumber</name>
    <name type="synonym">Mertensiothuria leucospilota</name>
    <dbReference type="NCBI Taxonomy" id="206669"/>
    <lineage>
        <taxon>Eukaryota</taxon>
        <taxon>Metazoa</taxon>
        <taxon>Echinodermata</taxon>
        <taxon>Eleutherozoa</taxon>
        <taxon>Echinozoa</taxon>
        <taxon>Holothuroidea</taxon>
        <taxon>Aspidochirotacea</taxon>
        <taxon>Aspidochirotida</taxon>
        <taxon>Holothuriidae</taxon>
        <taxon>Holothuria</taxon>
    </lineage>
</organism>
<keyword evidence="2 5" id="KW-0812">Transmembrane</keyword>
<evidence type="ECO:0000313" key="7">
    <source>
        <dbReference type="EMBL" id="KAJ8025615.1"/>
    </source>
</evidence>
<proteinExistence type="predicted"/>
<feature type="transmembrane region" description="Helical" evidence="5">
    <location>
        <begin position="291"/>
        <end position="312"/>
    </location>
</feature>
<evidence type="ECO:0000256" key="3">
    <source>
        <dbReference type="ARBA" id="ARBA00022989"/>
    </source>
</evidence>
<feature type="transmembrane region" description="Helical" evidence="5">
    <location>
        <begin position="417"/>
        <end position="434"/>
    </location>
</feature>
<protein>
    <submittedName>
        <fullName evidence="7">Proton-coupled amino acid transporter 1</fullName>
    </submittedName>
</protein>
<dbReference type="PANTHER" id="PTHR22950">
    <property type="entry name" value="AMINO ACID TRANSPORTER"/>
    <property type="match status" value="1"/>
</dbReference>
<dbReference type="OrthoDB" id="1684102at2759"/>
<keyword evidence="3 5" id="KW-1133">Transmembrane helix</keyword>
<feature type="transmembrane region" description="Helical" evidence="5">
    <location>
        <begin position="223"/>
        <end position="240"/>
    </location>
</feature>
<feature type="transmembrane region" description="Helical" evidence="5">
    <location>
        <begin position="191"/>
        <end position="211"/>
    </location>
</feature>
<dbReference type="Proteomes" id="UP001152320">
    <property type="component" value="Chromosome 17"/>
</dbReference>
<gene>
    <name evidence="7" type="ORF">HOLleu_33217</name>
</gene>
<dbReference type="Pfam" id="PF01490">
    <property type="entry name" value="Aa_trans"/>
    <property type="match status" value="3"/>
</dbReference>
<name>A0A9Q0YNA4_HOLLE</name>
<dbReference type="GO" id="GO:0005774">
    <property type="term" value="C:vacuolar membrane"/>
    <property type="evidence" value="ECO:0007669"/>
    <property type="project" value="TreeGrafter"/>
</dbReference>
<comment type="caution">
    <text evidence="7">The sequence shown here is derived from an EMBL/GenBank/DDBJ whole genome shotgun (WGS) entry which is preliminary data.</text>
</comment>
<feature type="transmembrane region" description="Helical" evidence="5">
    <location>
        <begin position="34"/>
        <end position="56"/>
    </location>
</feature>